<dbReference type="SUPFAM" id="SSF49562">
    <property type="entry name" value="C2 domain (Calcium/lipid-binding domain, CaLB)"/>
    <property type="match status" value="4"/>
</dbReference>
<dbReference type="PANTHER" id="PTHR30519">
    <property type="entry name" value="5-METHYLTETRAHYDROPTEROYLTRIGLUTAMATE--HOMOCYSTEINE METHYLTRANSFERASE"/>
    <property type="match status" value="1"/>
</dbReference>
<keyword evidence="10" id="KW-0862">Zinc</keyword>
<evidence type="ECO:0000313" key="16">
    <source>
        <dbReference type="Proteomes" id="UP000825729"/>
    </source>
</evidence>
<evidence type="ECO:0000256" key="8">
    <source>
        <dbReference type="ARBA" id="ARBA00022679"/>
    </source>
</evidence>
<dbReference type="GO" id="GO:0008705">
    <property type="term" value="F:methionine synthase activity"/>
    <property type="evidence" value="ECO:0007669"/>
    <property type="project" value="UniProtKB-ARBA"/>
</dbReference>
<dbReference type="Pfam" id="PF01717">
    <property type="entry name" value="Meth_synt_2"/>
    <property type="match status" value="1"/>
</dbReference>
<dbReference type="NCBIfam" id="NF003556">
    <property type="entry name" value="PRK05222.1"/>
    <property type="match status" value="1"/>
</dbReference>
<feature type="region of interest" description="Disordered" evidence="13">
    <location>
        <begin position="953"/>
        <end position="980"/>
    </location>
</feature>
<dbReference type="CDD" id="cd04022">
    <property type="entry name" value="C2A_MCTP_PRT_plant"/>
    <property type="match status" value="1"/>
</dbReference>
<evidence type="ECO:0000256" key="6">
    <source>
        <dbReference type="ARBA" id="ARBA00022603"/>
    </source>
</evidence>
<dbReference type="Proteomes" id="UP000825729">
    <property type="component" value="Unassembled WGS sequence"/>
</dbReference>
<dbReference type="GO" id="GO:0032259">
    <property type="term" value="P:methylation"/>
    <property type="evidence" value="ECO:0007669"/>
    <property type="project" value="UniProtKB-KW"/>
</dbReference>
<evidence type="ECO:0000256" key="10">
    <source>
        <dbReference type="ARBA" id="ARBA00022833"/>
    </source>
</evidence>
<evidence type="ECO:0000256" key="5">
    <source>
        <dbReference type="ARBA" id="ARBA00012034"/>
    </source>
</evidence>
<dbReference type="CDD" id="cd08378">
    <property type="entry name" value="C2B_MCTP_PRT_plant"/>
    <property type="match status" value="1"/>
</dbReference>
<dbReference type="GO" id="GO:0003871">
    <property type="term" value="F:5-methyltetrahydropteroyltriglutamate-homocysteine S-methyltransferase activity"/>
    <property type="evidence" value="ECO:0007669"/>
    <property type="project" value="UniProtKB-EC"/>
</dbReference>
<dbReference type="GO" id="GO:0008270">
    <property type="term" value="F:zinc ion binding"/>
    <property type="evidence" value="ECO:0007669"/>
    <property type="project" value="InterPro"/>
</dbReference>
<feature type="region of interest" description="Disordered" evidence="13">
    <location>
        <begin position="182"/>
        <end position="206"/>
    </location>
</feature>
<dbReference type="InterPro" id="IPR035892">
    <property type="entry name" value="C2_domain_sf"/>
</dbReference>
<evidence type="ECO:0000256" key="2">
    <source>
        <dbReference type="ARBA" id="ARBA00002777"/>
    </source>
</evidence>
<dbReference type="Pfam" id="PF08267">
    <property type="entry name" value="Meth_synt_1"/>
    <property type="match status" value="1"/>
</dbReference>
<dbReference type="InterPro" id="IPR013215">
    <property type="entry name" value="Cbl-indep_Met_Synth_N"/>
</dbReference>
<evidence type="ECO:0000256" key="11">
    <source>
        <dbReference type="ARBA" id="ARBA00023167"/>
    </source>
</evidence>
<dbReference type="InterPro" id="IPR002629">
    <property type="entry name" value="Met_Synth_C/arc"/>
</dbReference>
<dbReference type="InterPro" id="IPR000008">
    <property type="entry name" value="C2_dom"/>
</dbReference>
<organism evidence="15 16">
    <name type="scientific">Aristolochia fimbriata</name>
    <name type="common">White veined hardy Dutchman's pipe vine</name>
    <dbReference type="NCBI Taxonomy" id="158543"/>
    <lineage>
        <taxon>Eukaryota</taxon>
        <taxon>Viridiplantae</taxon>
        <taxon>Streptophyta</taxon>
        <taxon>Embryophyta</taxon>
        <taxon>Tracheophyta</taxon>
        <taxon>Spermatophyta</taxon>
        <taxon>Magnoliopsida</taxon>
        <taxon>Magnoliidae</taxon>
        <taxon>Piperales</taxon>
        <taxon>Aristolochiaceae</taxon>
        <taxon>Aristolochia</taxon>
    </lineage>
</organism>
<keyword evidence="11" id="KW-0486">Methionine biosynthesis</keyword>
<comment type="cofactor">
    <cofactor evidence="1">
        <name>Zn(2+)</name>
        <dbReference type="ChEBI" id="CHEBI:29105"/>
    </cofactor>
</comment>
<comment type="pathway">
    <text evidence="3">Amino-acid biosynthesis; L-methionine biosynthesis via de novo pathway; L-methionine from L-homocysteine (MetE route): step 1/1.</text>
</comment>
<feature type="compositionally biased region" description="Basic and acidic residues" evidence="13">
    <location>
        <begin position="823"/>
        <end position="839"/>
    </location>
</feature>
<dbReference type="HAMAP" id="MF_00172">
    <property type="entry name" value="Meth_synth"/>
    <property type="match status" value="1"/>
</dbReference>
<dbReference type="EC" id="2.1.1.14" evidence="5"/>
<sequence length="1961" mass="215143">MTHPATVTVTRPATPTVTVTHAAVSLVAPPTPSPTVRKLVVEVVEARDLLPKDGQGSSSPYVVADFDGQRRRTRTIVRDLNPVWNEALEFLVVDPNTMDAEELDVEVYNDKRTGTGSASRRNHFLGRVKLYGTQFAKRGEEGLIYFPLEKKSVFSWIRGVLGLRIYYYDEVFVQEEPKPEILPEKEPESAPPPPPPPQEPPESERFACPIPTEDALETNDPPEMGRVHVQVEDPLPPPPIVDPVEPPPPGPPPEELLHEHTPVVRKMQSGTTERVKGLRRPNGVDFAPRVIPTRFADSDRVIPSHHLVEPMQYLFVRIVKARGLLTASENTYVKIRAGSHFARSKPAINYLRAGEPCPEWHQVFALAQNSVGSTLEISVWDGPADAFLGGVCFDLSDVPVRDPPDSPLAPQWYRLEGADDRSHHLNGSHVSGDIMLSVWIGTQADDAFPESWNSESQYVAHTRSKVYQSPKLWYLRVSVIEAQDLGVPSSSPFDVRVKAQLGFQSARTRRSSSASHHNSSFTWQEDLIFVAGEPLEDQVILLVEDRTAKEASLLGHVIVPVNTIEQRLDERHVASKWFNLDGGADTYAGRIHLRLCLEGGYHVLDEAAHLCSDFRPTAKQLWKPAVGVLELGILGARALLPMKTKGGGGAKGSTDAYCVAKYGKKWIRTRTITDSFDPRWNEQYTWQVYDPCTVLTVGVFDNWRMFGEDKPDYRIGKVRRQEDGGDRARRPVRLPVPSARHVCHLRAAAAPADALPPSPGGGAAGGAAGRRHKDGRGLARPVRTPARVRGGPVHAGRGLPRVEHAEEQGELVSDPGRSGLGRRVGEVDGRHKTVAEPGHDGPGPRPLPGPGLVPGADRADGLPVRVPGGRVVLPVQAQDPGGDGHPAVAGRLGGPGRAGRGVRPGPDSQAAGDRPGSVRPPACPGGEDPDGIGELAGPQGYQNVHIRVPVRGPGAVRGTAEDGGGGPGVLLPPPPHVPGPDATGESELFPAAAESLGPADVVARKGNVWVVHPQTKKGMAEIAVRLKVKSSFPPPNINYANLHNRQKPFRANVEFKTLSPVRHTTPSFPLLPLNSSNDMQVHRLTAASVQLYFFVSDLFYIPMPWLPLLRFSWRAVSQRERSFISLGLARILVLVSRQKSGSSPKRAGLGWPLIAHIGAYLMYGLSSDKSVAVNKLSLACFLLSLRVLQFGHIRAMSSHVVGYPRIGPKRELKFALESFWDGRSTEDNLQNVAKDLRVSIWKQMAGAGTKFIPSNTFSLYDQVLDTTAMLGAVPPRYGWSGSDIGLELYFSMARGNSSLPAMELTKWFDTNYHYIVPELGPDIDFSYASRKAVTEYKEAKELGIETVPVLIGPVSYLLLSKRAKGVEKSFSLLSLVGNIIPIYKEVIADLRAAGATWVQFDEPTLVLDLDSDQLNAFSDAYAQLDEALLGLNAIIETYFADIPAEAYKTLIALKCVTAIGCDLIRGGRTIELIRKLGFPPDKYLFAGVVDGRNIWANDLASSLATLEEIESFVGKEKLVVSTSCSLLHTAVDLANETKLDNEIKSWLAFAAQKVSEVNVLAKALNGEKDEAYFSANAAAQASRKSSSSVNDEAVQTAVCALIGSDHRRATPASARLDTQQKKLNLPILPTTTIGSFPQTMDLRRIRREYKANKISEEAYVKSVKEEINKVVKIQEELDIDVLVHGEPERNDMVEYFGEQLKGFAFTVNGWVQSYGSRCVKPPIIYGDVSRPKPMTVFWSAAAQSMTNRPMKGMLTGPVTILNWSFVRNDQPRYETCYQIALAIKKEVEDLEAAGIQVIQIDEAALREGLPLRKSEQNFYLDWAVHSFRITNCGVKDSTQIHTHMCYSNFNDIIHSIIDMDADVITIENSRSDEKLLSVFREGAKYSAGIGPGVYDIHSPRIPSVEEIADRISKMLPVLERNVLWVNPDCGLKTRKYTEVQPALANMVAAAKLLRKELALAR</sequence>
<comment type="similarity">
    <text evidence="4">Belongs to the vitamin-B12 independent methionine synthase family.</text>
</comment>
<dbReference type="Gene3D" id="2.60.40.150">
    <property type="entry name" value="C2 domain"/>
    <property type="match status" value="4"/>
</dbReference>
<dbReference type="InterPro" id="IPR038071">
    <property type="entry name" value="UROD/MetE-like_sf"/>
</dbReference>
<feature type="domain" description="C2" evidence="14">
    <location>
        <begin position="610"/>
        <end position="736"/>
    </location>
</feature>
<evidence type="ECO:0000256" key="7">
    <source>
        <dbReference type="ARBA" id="ARBA00022605"/>
    </source>
</evidence>
<dbReference type="CDD" id="cd03311">
    <property type="entry name" value="CIMS_C_terminal_like"/>
    <property type="match status" value="1"/>
</dbReference>
<reference evidence="15 16" key="1">
    <citation type="submission" date="2021-07" db="EMBL/GenBank/DDBJ databases">
        <title>The Aristolochia fimbriata genome: insights into angiosperm evolution, floral development and chemical biosynthesis.</title>
        <authorList>
            <person name="Jiao Y."/>
        </authorList>
    </citation>
    <scope>NUCLEOTIDE SEQUENCE [LARGE SCALE GENOMIC DNA]</scope>
    <source>
        <strain evidence="15">IBCAS-2021</strain>
        <tissue evidence="15">Leaf</tissue>
    </source>
</reference>
<keyword evidence="6" id="KW-0489">Methyltransferase</keyword>
<dbReference type="Gene3D" id="3.20.20.210">
    <property type="match status" value="2"/>
</dbReference>
<comment type="catalytic activity">
    <reaction evidence="12">
        <text>5-methyltetrahydropteroyltri-L-glutamate + L-homocysteine = tetrahydropteroyltri-L-glutamate + L-methionine</text>
        <dbReference type="Rhea" id="RHEA:21196"/>
        <dbReference type="ChEBI" id="CHEBI:57844"/>
        <dbReference type="ChEBI" id="CHEBI:58140"/>
        <dbReference type="ChEBI" id="CHEBI:58199"/>
        <dbReference type="ChEBI" id="CHEBI:58207"/>
        <dbReference type="EC" id="2.1.1.14"/>
    </reaction>
</comment>
<dbReference type="EMBL" id="JAINDJ010000003">
    <property type="protein sequence ID" value="KAG9451870.1"/>
    <property type="molecule type" value="Genomic_DNA"/>
</dbReference>
<dbReference type="FunFam" id="3.20.20.210:FF:000003">
    <property type="entry name" value="5-methyltetrahydropteroyltriglutamate--homocysteine methyltransferase"/>
    <property type="match status" value="1"/>
</dbReference>
<keyword evidence="8" id="KW-0808">Transferase</keyword>
<dbReference type="SMART" id="SM00239">
    <property type="entry name" value="C2"/>
    <property type="match status" value="4"/>
</dbReference>
<dbReference type="InterPro" id="IPR006276">
    <property type="entry name" value="Cobalamin-indep_Met_synthase"/>
</dbReference>
<dbReference type="SUPFAM" id="SSF51726">
    <property type="entry name" value="UROD/MetE-like"/>
    <property type="match status" value="2"/>
</dbReference>
<feature type="compositionally biased region" description="Pro residues" evidence="13">
    <location>
        <begin position="234"/>
        <end position="254"/>
    </location>
</feature>
<keyword evidence="16" id="KW-1185">Reference proteome</keyword>
<name>A0AAV7EUW7_ARIFI</name>
<dbReference type="CDD" id="cd03312">
    <property type="entry name" value="CIMS_N_terminal_like"/>
    <property type="match status" value="1"/>
</dbReference>
<protein>
    <recommendedName>
        <fullName evidence="5">5-methyltetrahydropteroyltriglutamate--homocysteine S-methyltransferase</fullName>
        <ecNumber evidence="5">2.1.1.14</ecNumber>
    </recommendedName>
</protein>
<keyword evidence="9" id="KW-0479">Metal-binding</keyword>
<evidence type="ECO:0000256" key="9">
    <source>
        <dbReference type="ARBA" id="ARBA00022723"/>
    </source>
</evidence>
<dbReference type="FunFam" id="3.20.20.210:FF:000002">
    <property type="entry name" value="5-methyltetrahydropteroyltriglutamate--homocysteine methyltransferase"/>
    <property type="match status" value="1"/>
</dbReference>
<comment type="function">
    <text evidence="2">Catalyzes the transfer of a methyl group from 5-methyltetrahydrofolate to homocysteine resulting in methionine formation.</text>
</comment>
<feature type="region of interest" description="Disordered" evidence="13">
    <location>
        <begin position="751"/>
        <end position="860"/>
    </location>
</feature>
<evidence type="ECO:0000259" key="14">
    <source>
        <dbReference type="PROSITE" id="PS50004"/>
    </source>
</evidence>
<keyword evidence="7" id="KW-0028">Amino-acid biosynthesis</keyword>
<proteinExistence type="inferred from homology"/>
<comment type="caution">
    <text evidence="15">The sequence shown here is derived from an EMBL/GenBank/DDBJ whole genome shotgun (WGS) entry which is preliminary data.</text>
</comment>
<evidence type="ECO:0000256" key="1">
    <source>
        <dbReference type="ARBA" id="ARBA00001947"/>
    </source>
</evidence>
<evidence type="ECO:0000256" key="12">
    <source>
        <dbReference type="ARBA" id="ARBA00048690"/>
    </source>
</evidence>
<evidence type="ECO:0000313" key="15">
    <source>
        <dbReference type="EMBL" id="KAG9451870.1"/>
    </source>
</evidence>
<dbReference type="PROSITE" id="PS50004">
    <property type="entry name" value="C2"/>
    <property type="match status" value="4"/>
</dbReference>
<feature type="domain" description="C2" evidence="14">
    <location>
        <begin position="20"/>
        <end position="145"/>
    </location>
</feature>
<feature type="region of interest" description="Disordered" evidence="13">
    <location>
        <begin position="228"/>
        <end position="257"/>
    </location>
</feature>
<evidence type="ECO:0000256" key="13">
    <source>
        <dbReference type="SAM" id="MobiDB-lite"/>
    </source>
</evidence>
<dbReference type="InterPro" id="IPR047257">
    <property type="entry name" value="C2B_MCTP_PRT_plant"/>
</dbReference>
<feature type="compositionally biased region" description="Pro residues" evidence="13">
    <location>
        <begin position="189"/>
        <end position="200"/>
    </location>
</feature>
<dbReference type="Pfam" id="PF00168">
    <property type="entry name" value="C2"/>
    <property type="match status" value="4"/>
</dbReference>
<feature type="region of interest" description="Disordered" evidence="13">
    <location>
        <begin position="876"/>
        <end position="938"/>
    </location>
</feature>
<evidence type="ECO:0000256" key="4">
    <source>
        <dbReference type="ARBA" id="ARBA00009553"/>
    </source>
</evidence>
<feature type="domain" description="C2" evidence="14">
    <location>
        <begin position="452"/>
        <end position="578"/>
    </location>
</feature>
<feature type="domain" description="C2" evidence="14">
    <location>
        <begin position="297"/>
        <end position="413"/>
    </location>
</feature>
<gene>
    <name evidence="15" type="ORF">H6P81_004774</name>
</gene>
<dbReference type="NCBIfam" id="TIGR01371">
    <property type="entry name" value="met_syn_B12ind"/>
    <property type="match status" value="1"/>
</dbReference>
<accession>A0AAV7EUW7</accession>
<evidence type="ECO:0000256" key="3">
    <source>
        <dbReference type="ARBA" id="ARBA00004681"/>
    </source>
</evidence>